<dbReference type="Proteomes" id="UP000830768">
    <property type="component" value="Chromosome 3"/>
</dbReference>
<organism evidence="1 2">
    <name type="scientific">Fusarium solani subsp. cucurbitae</name>
    <name type="common">Neocosmosporum cucurbitae</name>
    <dbReference type="NCBI Taxonomy" id="2747967"/>
    <lineage>
        <taxon>Eukaryota</taxon>
        <taxon>Fungi</taxon>
        <taxon>Dikarya</taxon>
        <taxon>Ascomycota</taxon>
        <taxon>Pezizomycotina</taxon>
        <taxon>Sordariomycetes</taxon>
        <taxon>Hypocreomycetidae</taxon>
        <taxon>Hypocreales</taxon>
        <taxon>Nectriaceae</taxon>
        <taxon>Fusarium</taxon>
        <taxon>Fusarium solani species complex</taxon>
    </lineage>
</organism>
<evidence type="ECO:0000313" key="2">
    <source>
        <dbReference type="Proteomes" id="UP000830768"/>
    </source>
</evidence>
<reference evidence="1" key="1">
    <citation type="submission" date="2021-11" db="EMBL/GenBank/DDBJ databases">
        <title>Fusarium solani-melongenae Genome sequencing and assembly.</title>
        <authorList>
            <person name="Xie S."/>
            <person name="Huang L."/>
            <person name="Zhang X."/>
        </authorList>
    </citation>
    <scope>NUCLEOTIDE SEQUENCE</scope>
    <source>
        <strain evidence="1">CRI 24-3</strain>
    </source>
</reference>
<protein>
    <submittedName>
        <fullName evidence="1">Uncharacterized protein</fullName>
    </submittedName>
</protein>
<sequence>MSQHRDTVRNEEKAAHINTWRTSLTSLCIILCQFVQMIPMGAGINGSLHITEGLGAPPEQALWIVASYPLTQGAFVIIGGRIGAVYGHKITAVVAGAAWVIFHLIAGFMRHIVSLCIMRALAGIGAAFIMPNAVALITINFPPGKTRNLTVGLFGAMAPIGAAGGSVFPGLFGQLLPWWWLFFFLAILGAVVYGLFFLVVEGEEQPMDRNGKIDYAGAYFGVAGLFLFNFSWTQASLVGWDHPYIYSILLVSLLHLVVFAFLEVKVVDQPIMPMGIWSSPSFSMMIVSAFISFMSFGMLLWYVTIWNLEVRGYSVLLNAAAFVPLTIGGAGAAILSAHIVRYFAAQYILAIGSLATLVSLILVATMPEQQSYWAQVFPALLLASLGPDFLFTASQLIASGTVKRSQQGVAGSLIGTVLAYGLATGLGFAGTVEYYTNNQGKDLVKGYRNGLYLGIGMAGAAIILPLLSVRIPKDRREGWDEETIVD</sequence>
<proteinExistence type="predicted"/>
<accession>A0ACD3YTJ5</accession>
<dbReference type="EMBL" id="CP090032">
    <property type="protein sequence ID" value="UPK92206.1"/>
    <property type="molecule type" value="Genomic_DNA"/>
</dbReference>
<evidence type="ECO:0000313" key="1">
    <source>
        <dbReference type="EMBL" id="UPK92206.1"/>
    </source>
</evidence>
<gene>
    <name evidence="1" type="ORF">LCI18_003141</name>
</gene>
<name>A0ACD3YTJ5_FUSSC</name>
<keyword evidence="2" id="KW-1185">Reference proteome</keyword>